<sequence>MRASGIPNTSEVYLKMALANQNANIHIADLAIDEFFSKTELSSIAKNLSNELLLMAAKAYLLWNFPGVAMHPSAYCNLSSINKSRWNSFHCRERLKIDDINLGNRALHFNYVRRHHASIWQEYPMLHTPWLLMQLCVIIVEIVIFFVRFFLDGLHLKRNEILQAVFTLYNWLQVFCLFHQQTRRTI</sequence>
<dbReference type="Proteomes" id="UP000310200">
    <property type="component" value="Unassembled WGS sequence"/>
</dbReference>
<dbReference type="EMBL" id="QBLH01002024">
    <property type="protein sequence ID" value="TGZ50121.1"/>
    <property type="molecule type" value="Genomic_DNA"/>
</dbReference>
<keyword evidence="1" id="KW-0472">Membrane</keyword>
<evidence type="ECO:0000313" key="3">
    <source>
        <dbReference type="Proteomes" id="UP000310200"/>
    </source>
</evidence>
<dbReference type="AlphaFoldDB" id="A0A4S2KKF9"/>
<proteinExistence type="predicted"/>
<keyword evidence="3" id="KW-1185">Reference proteome</keyword>
<feature type="transmembrane region" description="Helical" evidence="1">
    <location>
        <begin position="161"/>
        <end position="178"/>
    </location>
</feature>
<gene>
    <name evidence="2" type="ORF">DBV15_00796</name>
</gene>
<feature type="transmembrane region" description="Helical" evidence="1">
    <location>
        <begin position="130"/>
        <end position="149"/>
    </location>
</feature>
<comment type="caution">
    <text evidence="2">The sequence shown here is derived from an EMBL/GenBank/DDBJ whole genome shotgun (WGS) entry which is preliminary data.</text>
</comment>
<dbReference type="STRING" id="300112.A0A4S2KKF9"/>
<keyword evidence="1" id="KW-0812">Transmembrane</keyword>
<keyword evidence="1" id="KW-1133">Transmembrane helix</keyword>
<protein>
    <submittedName>
        <fullName evidence="2">Uncharacterized protein</fullName>
    </submittedName>
</protein>
<evidence type="ECO:0000313" key="2">
    <source>
        <dbReference type="EMBL" id="TGZ50121.1"/>
    </source>
</evidence>
<organism evidence="2 3">
    <name type="scientific">Temnothorax longispinosus</name>
    <dbReference type="NCBI Taxonomy" id="300112"/>
    <lineage>
        <taxon>Eukaryota</taxon>
        <taxon>Metazoa</taxon>
        <taxon>Ecdysozoa</taxon>
        <taxon>Arthropoda</taxon>
        <taxon>Hexapoda</taxon>
        <taxon>Insecta</taxon>
        <taxon>Pterygota</taxon>
        <taxon>Neoptera</taxon>
        <taxon>Endopterygota</taxon>
        <taxon>Hymenoptera</taxon>
        <taxon>Apocrita</taxon>
        <taxon>Aculeata</taxon>
        <taxon>Formicoidea</taxon>
        <taxon>Formicidae</taxon>
        <taxon>Myrmicinae</taxon>
        <taxon>Temnothorax</taxon>
    </lineage>
</organism>
<evidence type="ECO:0000256" key="1">
    <source>
        <dbReference type="SAM" id="Phobius"/>
    </source>
</evidence>
<reference evidence="2 3" key="1">
    <citation type="journal article" date="2019" name="Philos. Trans. R. Soc. Lond., B, Biol. Sci.">
        <title>Ant behaviour and brain gene expression of defending hosts depend on the ecological success of the intruding social parasite.</title>
        <authorList>
            <person name="Kaur R."/>
            <person name="Stoldt M."/>
            <person name="Jongepier E."/>
            <person name="Feldmeyer B."/>
            <person name="Menzel F."/>
            <person name="Bornberg-Bauer E."/>
            <person name="Foitzik S."/>
        </authorList>
    </citation>
    <scope>NUCLEOTIDE SEQUENCE [LARGE SCALE GENOMIC DNA]</scope>
    <source>
        <tissue evidence="2">Whole body</tissue>
    </source>
</reference>
<accession>A0A4S2KKF9</accession>
<name>A0A4S2KKF9_9HYME</name>